<evidence type="ECO:0000256" key="1">
    <source>
        <dbReference type="SAM" id="MobiDB-lite"/>
    </source>
</evidence>
<reference evidence="2 3" key="1">
    <citation type="submission" date="2016-04" db="EMBL/GenBank/DDBJ databases">
        <title>Complete genome sequence and analysis of deep-sea sediment isolate, Amycolatopsis sp. WP1.</title>
        <authorList>
            <person name="Wang H."/>
            <person name="Chen S."/>
            <person name="Wu Q."/>
        </authorList>
    </citation>
    <scope>NUCLEOTIDE SEQUENCE [LARGE SCALE GENOMIC DNA]</scope>
    <source>
        <strain evidence="2 3">WP1</strain>
    </source>
</reference>
<name>A0A344LH04_9PSEU</name>
<feature type="region of interest" description="Disordered" evidence="1">
    <location>
        <begin position="100"/>
        <end position="123"/>
    </location>
</feature>
<dbReference type="AlphaFoldDB" id="A0A344LH04"/>
<evidence type="ECO:0000313" key="3">
    <source>
        <dbReference type="Proteomes" id="UP000250434"/>
    </source>
</evidence>
<keyword evidence="3" id="KW-1185">Reference proteome</keyword>
<organism evidence="2 3">
    <name type="scientific">Amycolatopsis albispora</name>
    <dbReference type="NCBI Taxonomy" id="1804986"/>
    <lineage>
        <taxon>Bacteria</taxon>
        <taxon>Bacillati</taxon>
        <taxon>Actinomycetota</taxon>
        <taxon>Actinomycetes</taxon>
        <taxon>Pseudonocardiales</taxon>
        <taxon>Pseudonocardiaceae</taxon>
        <taxon>Amycolatopsis</taxon>
    </lineage>
</organism>
<protein>
    <submittedName>
        <fullName evidence="2">Uncharacterized protein</fullName>
    </submittedName>
</protein>
<dbReference type="EMBL" id="CP015163">
    <property type="protein sequence ID" value="AXB47328.1"/>
    <property type="molecule type" value="Genomic_DNA"/>
</dbReference>
<gene>
    <name evidence="2" type="ORF">A4R43_36785</name>
</gene>
<dbReference type="RefSeq" id="WP_113696383.1">
    <property type="nucleotide sequence ID" value="NZ_CP015163.1"/>
</dbReference>
<proteinExistence type="predicted"/>
<accession>A0A344LH04</accession>
<dbReference type="Proteomes" id="UP000250434">
    <property type="component" value="Chromosome"/>
</dbReference>
<evidence type="ECO:0000313" key="2">
    <source>
        <dbReference type="EMBL" id="AXB47328.1"/>
    </source>
</evidence>
<sequence length="167" mass="17987">MTKTATAPRACADNCGLPVKGRKSTFLQGHDQRLVSTLATTTTYGELDAHWIERLGLSAGVNRADIQDRINEVADSLRRVFTPALAAKYVSAAHNRWAKAGRGTAAPDEPPAQEPQAPAEPERVKVKVGRWTYDGVIEARDEAGTPIAVTYTDGKGNEKTVGKFSLV</sequence>
<dbReference type="KEGG" id="aab:A4R43_36785"/>